<evidence type="ECO:0000256" key="5">
    <source>
        <dbReference type="ARBA" id="ARBA00023049"/>
    </source>
</evidence>
<dbReference type="SUPFAM" id="SSF102712">
    <property type="entry name" value="JAB1/MPN domain"/>
    <property type="match status" value="1"/>
</dbReference>
<protein>
    <recommendedName>
        <fullName evidence="6">JAB domain-containing protein</fullName>
    </recommendedName>
</protein>
<evidence type="ECO:0000256" key="4">
    <source>
        <dbReference type="ARBA" id="ARBA00022833"/>
    </source>
</evidence>
<keyword evidence="2" id="KW-0479">Metal-binding</keyword>
<gene>
    <name evidence="7" type="ordered locus">SYNW2054</name>
</gene>
<dbReference type="KEGG" id="syw:SYNW2054"/>
<accession>Q7U4L3</accession>
<name>Q7U4L3_PARMW</name>
<evidence type="ECO:0000256" key="3">
    <source>
        <dbReference type="ARBA" id="ARBA00022801"/>
    </source>
</evidence>
<dbReference type="Pfam" id="PF14464">
    <property type="entry name" value="Prok-JAB"/>
    <property type="match status" value="1"/>
</dbReference>
<dbReference type="GO" id="GO:0008235">
    <property type="term" value="F:metalloexopeptidase activity"/>
    <property type="evidence" value="ECO:0007669"/>
    <property type="project" value="TreeGrafter"/>
</dbReference>
<dbReference type="CDD" id="cd08070">
    <property type="entry name" value="MPN_like"/>
    <property type="match status" value="1"/>
</dbReference>
<dbReference type="Gene3D" id="3.40.140.10">
    <property type="entry name" value="Cytidine Deaminase, domain 2"/>
    <property type="match status" value="1"/>
</dbReference>
<dbReference type="STRING" id="84588.SYNW2054"/>
<dbReference type="HOGENOM" id="CLU_116765_0_0_3"/>
<keyword evidence="3" id="KW-0378">Hydrolase</keyword>
<organism evidence="7 8">
    <name type="scientific">Parasynechococcus marenigrum (strain WH8102)</name>
    <dbReference type="NCBI Taxonomy" id="84588"/>
    <lineage>
        <taxon>Bacteria</taxon>
        <taxon>Bacillati</taxon>
        <taxon>Cyanobacteriota</taxon>
        <taxon>Cyanophyceae</taxon>
        <taxon>Synechococcales</taxon>
        <taxon>Prochlorococcaceae</taxon>
        <taxon>Parasynechococcus</taxon>
        <taxon>Parasynechococcus marenigrum</taxon>
    </lineage>
</organism>
<dbReference type="AlphaFoldDB" id="Q7U4L3"/>
<evidence type="ECO:0000313" key="7">
    <source>
        <dbReference type="EMBL" id="CAE08569.1"/>
    </source>
</evidence>
<keyword evidence="8" id="KW-1185">Reference proteome</keyword>
<dbReference type="Proteomes" id="UP000001422">
    <property type="component" value="Chromosome"/>
</dbReference>
<dbReference type="InterPro" id="IPR028090">
    <property type="entry name" value="JAB_dom_prok"/>
</dbReference>
<evidence type="ECO:0000256" key="1">
    <source>
        <dbReference type="ARBA" id="ARBA00022670"/>
    </source>
</evidence>
<keyword evidence="4" id="KW-0862">Zinc</keyword>
<keyword evidence="1" id="KW-0645">Protease</keyword>
<dbReference type="InterPro" id="IPR051929">
    <property type="entry name" value="VirAsm_ModProt"/>
</dbReference>
<dbReference type="PANTHER" id="PTHR34858:SF1">
    <property type="entry name" value="CYSO-CYSTEINE PEPTIDASE"/>
    <property type="match status" value="1"/>
</dbReference>
<dbReference type="GO" id="GO:0006508">
    <property type="term" value="P:proteolysis"/>
    <property type="evidence" value="ECO:0007669"/>
    <property type="project" value="UniProtKB-KW"/>
</dbReference>
<dbReference type="PANTHER" id="PTHR34858">
    <property type="entry name" value="CYSO-CYSTEINE PEPTIDASE"/>
    <property type="match status" value="1"/>
</dbReference>
<dbReference type="eggNOG" id="COG1310">
    <property type="taxonomic scope" value="Bacteria"/>
</dbReference>
<dbReference type="GO" id="GO:0008270">
    <property type="term" value="F:zinc ion binding"/>
    <property type="evidence" value="ECO:0007669"/>
    <property type="project" value="TreeGrafter"/>
</dbReference>
<feature type="domain" description="JAB" evidence="6">
    <location>
        <begin position="21"/>
        <end position="139"/>
    </location>
</feature>
<dbReference type="RefSeq" id="WP_011128912.1">
    <property type="nucleotide sequence ID" value="NC_005070.1"/>
</dbReference>
<sequence length="153" mass="17200">MIAPSKLLLRCGCLTILERTLLASWPEEGCALLIGSQGEGSSLRLDHVWPGCNRWGRQPDLQPWGAGETPGRDCNFLLDPREQLAAQRWSRQHQQWIIGVAHSHPHSPPVPSAADRCRGVPHQLMLILSAQQGLRAWWLEEDRQVRPVPIDVD</sequence>
<keyword evidence="5" id="KW-0482">Metalloprotease</keyword>
<dbReference type="EMBL" id="BX569694">
    <property type="protein sequence ID" value="CAE08569.1"/>
    <property type="molecule type" value="Genomic_DNA"/>
</dbReference>
<evidence type="ECO:0000259" key="6">
    <source>
        <dbReference type="Pfam" id="PF14464"/>
    </source>
</evidence>
<evidence type="ECO:0000313" key="8">
    <source>
        <dbReference type="Proteomes" id="UP000001422"/>
    </source>
</evidence>
<reference evidence="7 8" key="1">
    <citation type="journal article" date="2003" name="Nature">
        <title>The genome of a motile marine Synechococcus.</title>
        <authorList>
            <person name="Palenik B."/>
            <person name="Brahamsha B."/>
            <person name="Larimer F."/>
            <person name="Land M."/>
            <person name="Hauser L."/>
            <person name="Chain P."/>
            <person name="Lamerdin J."/>
            <person name="Regala W."/>
            <person name="Allen E.A."/>
            <person name="McCarren J."/>
            <person name="Paulsen I."/>
            <person name="Dufresne A."/>
            <person name="Partensky F."/>
            <person name="Webb E."/>
            <person name="Waterbury J."/>
        </authorList>
    </citation>
    <scope>NUCLEOTIDE SEQUENCE [LARGE SCALE GENOMIC DNA]</scope>
    <source>
        <strain evidence="7 8">WH8102</strain>
    </source>
</reference>
<evidence type="ECO:0000256" key="2">
    <source>
        <dbReference type="ARBA" id="ARBA00022723"/>
    </source>
</evidence>
<proteinExistence type="predicted"/>